<reference evidence="2" key="1">
    <citation type="journal article" date="2023" name="Mol. Phylogenet. Evol.">
        <title>Genome-scale phylogeny and comparative genomics of the fungal order Sordariales.</title>
        <authorList>
            <person name="Hensen N."/>
            <person name="Bonometti L."/>
            <person name="Westerberg I."/>
            <person name="Brannstrom I.O."/>
            <person name="Guillou S."/>
            <person name="Cros-Aarteil S."/>
            <person name="Calhoun S."/>
            <person name="Haridas S."/>
            <person name="Kuo A."/>
            <person name="Mondo S."/>
            <person name="Pangilinan J."/>
            <person name="Riley R."/>
            <person name="LaButti K."/>
            <person name="Andreopoulos B."/>
            <person name="Lipzen A."/>
            <person name="Chen C."/>
            <person name="Yan M."/>
            <person name="Daum C."/>
            <person name="Ng V."/>
            <person name="Clum A."/>
            <person name="Steindorff A."/>
            <person name="Ohm R.A."/>
            <person name="Martin F."/>
            <person name="Silar P."/>
            <person name="Natvig D.O."/>
            <person name="Lalanne C."/>
            <person name="Gautier V."/>
            <person name="Ament-Velasquez S.L."/>
            <person name="Kruys A."/>
            <person name="Hutchinson M.I."/>
            <person name="Powell A.J."/>
            <person name="Barry K."/>
            <person name="Miller A.N."/>
            <person name="Grigoriev I.V."/>
            <person name="Debuchy R."/>
            <person name="Gladieux P."/>
            <person name="Hiltunen Thoren M."/>
            <person name="Johannesson H."/>
        </authorList>
    </citation>
    <scope>NUCLEOTIDE SEQUENCE</scope>
    <source>
        <strain evidence="2">CBS 958.72</strain>
    </source>
</reference>
<evidence type="ECO:0000313" key="3">
    <source>
        <dbReference type="Proteomes" id="UP001287356"/>
    </source>
</evidence>
<reference evidence="2" key="2">
    <citation type="submission" date="2023-06" db="EMBL/GenBank/DDBJ databases">
        <authorList>
            <consortium name="Lawrence Berkeley National Laboratory"/>
            <person name="Haridas S."/>
            <person name="Hensen N."/>
            <person name="Bonometti L."/>
            <person name="Westerberg I."/>
            <person name="Brannstrom I.O."/>
            <person name="Guillou S."/>
            <person name="Cros-Aarteil S."/>
            <person name="Calhoun S."/>
            <person name="Kuo A."/>
            <person name="Mondo S."/>
            <person name="Pangilinan J."/>
            <person name="Riley R."/>
            <person name="Labutti K."/>
            <person name="Andreopoulos B."/>
            <person name="Lipzen A."/>
            <person name="Chen C."/>
            <person name="Yanf M."/>
            <person name="Daum C."/>
            <person name="Ng V."/>
            <person name="Clum A."/>
            <person name="Steindorff A."/>
            <person name="Ohm R."/>
            <person name="Martin F."/>
            <person name="Silar P."/>
            <person name="Natvig D."/>
            <person name="Lalanne C."/>
            <person name="Gautier V."/>
            <person name="Ament-Velasquez S.L."/>
            <person name="Kruys A."/>
            <person name="Hutchinson M.I."/>
            <person name="Powell A.J."/>
            <person name="Barry K."/>
            <person name="Miller A.N."/>
            <person name="Grigoriev I.V."/>
            <person name="Debuchy R."/>
            <person name="Gladieux P."/>
            <person name="Thoren M.H."/>
            <person name="Johannesson H."/>
        </authorList>
    </citation>
    <scope>NUCLEOTIDE SEQUENCE</scope>
    <source>
        <strain evidence="2">CBS 958.72</strain>
    </source>
</reference>
<dbReference type="EMBL" id="JAULSN010000006">
    <property type="protein sequence ID" value="KAK3369379.1"/>
    <property type="molecule type" value="Genomic_DNA"/>
</dbReference>
<comment type="caution">
    <text evidence="2">The sequence shown here is derived from an EMBL/GenBank/DDBJ whole genome shotgun (WGS) entry which is preliminary data.</text>
</comment>
<feature type="compositionally biased region" description="Basic and acidic residues" evidence="1">
    <location>
        <begin position="99"/>
        <end position="113"/>
    </location>
</feature>
<gene>
    <name evidence="2" type="ORF">B0T24DRAFT_632485</name>
</gene>
<dbReference type="AlphaFoldDB" id="A0AAE0K3Q8"/>
<organism evidence="2 3">
    <name type="scientific">Lasiosphaeria ovina</name>
    <dbReference type="NCBI Taxonomy" id="92902"/>
    <lineage>
        <taxon>Eukaryota</taxon>
        <taxon>Fungi</taxon>
        <taxon>Dikarya</taxon>
        <taxon>Ascomycota</taxon>
        <taxon>Pezizomycotina</taxon>
        <taxon>Sordariomycetes</taxon>
        <taxon>Sordariomycetidae</taxon>
        <taxon>Sordariales</taxon>
        <taxon>Lasiosphaeriaceae</taxon>
        <taxon>Lasiosphaeria</taxon>
    </lineage>
</organism>
<feature type="region of interest" description="Disordered" evidence="1">
    <location>
        <begin position="99"/>
        <end position="127"/>
    </location>
</feature>
<name>A0AAE0K3Q8_9PEZI</name>
<evidence type="ECO:0000256" key="1">
    <source>
        <dbReference type="SAM" id="MobiDB-lite"/>
    </source>
</evidence>
<feature type="compositionally biased region" description="Polar residues" evidence="1">
    <location>
        <begin position="116"/>
        <end position="127"/>
    </location>
</feature>
<accession>A0AAE0K3Q8</accession>
<keyword evidence="3" id="KW-1185">Reference proteome</keyword>
<sequence>MITYLAWCCFPGKITSLETSFFFRNSLLPRRFASTRQQTTPTPLINWPLVQQSEAVSGCRIPRCAKKKCRGGAVPTPGVHFSHACMFYWIESIPSHREEGVKHRSERGRDGAKESGSPSINTRPGSSTAISLTLDAASTSRRGAFGYRVLFLDKASKMCMCTIFRPFLRHDRQQRKTEPRQHYQRLPKLPATEIVSTQLAAPIHPTPGTWATDQIPAVRVNARDMFEVLRSEFGKDRFEVELNEDVYTITAPRRLTEACGESPKRNDAKCR</sequence>
<evidence type="ECO:0000313" key="2">
    <source>
        <dbReference type="EMBL" id="KAK3369379.1"/>
    </source>
</evidence>
<protein>
    <submittedName>
        <fullName evidence="2">Uncharacterized protein</fullName>
    </submittedName>
</protein>
<proteinExistence type="predicted"/>
<dbReference type="Proteomes" id="UP001287356">
    <property type="component" value="Unassembled WGS sequence"/>
</dbReference>